<dbReference type="EMBL" id="LN899820">
    <property type="protein sequence ID" value="CUV54012.1"/>
    <property type="molecule type" value="Genomic_DNA"/>
</dbReference>
<evidence type="ECO:0000313" key="12">
    <source>
        <dbReference type="EMBL" id="CUV54012.1"/>
    </source>
</evidence>
<dbReference type="CDD" id="cd12797">
    <property type="entry name" value="M23_peptidase"/>
    <property type="match status" value="1"/>
</dbReference>
<dbReference type="SMART" id="SM00257">
    <property type="entry name" value="LysM"/>
    <property type="match status" value="1"/>
</dbReference>
<dbReference type="EMBL" id="LN899824">
    <property type="protein sequence ID" value="CUV26959.1"/>
    <property type="molecule type" value="Genomic_DNA"/>
</dbReference>
<dbReference type="EMBL" id="LN899825">
    <property type="protein sequence ID" value="CUV36907.1"/>
    <property type="molecule type" value="Genomic_DNA"/>
</dbReference>
<protein>
    <submittedName>
        <fullName evidence="6">Lipoprotein NlpD/LppB homolog</fullName>
    </submittedName>
    <submittedName>
        <fullName evidence="5">LysM peptidoglycan-binding domain-containing protein</fullName>
    </submittedName>
    <submittedName>
        <fullName evidence="14">Peptidoglycan DD-metalloendopeptidase family protein</fullName>
    </submittedName>
</protein>
<evidence type="ECO:0000313" key="13">
    <source>
        <dbReference type="EMBL" id="CUV60646.1"/>
    </source>
</evidence>
<evidence type="ECO:0000313" key="9">
    <source>
        <dbReference type="EMBL" id="CUV36907.1"/>
    </source>
</evidence>
<dbReference type="Proteomes" id="UP000262427">
    <property type="component" value="Chromosome CM"/>
</dbReference>
<reference evidence="6" key="1">
    <citation type="submission" date="2015-10" db="EMBL/GenBank/DDBJ databases">
        <authorList>
            <person name="Gilbert D.G."/>
        </authorList>
    </citation>
    <scope>NUCLEOTIDE SEQUENCE</scope>
    <source>
        <strain evidence="6">Phyl III-seqv23</strain>
    </source>
</reference>
<dbReference type="GO" id="GO:0009279">
    <property type="term" value="C:cell outer membrane"/>
    <property type="evidence" value="ECO:0007669"/>
    <property type="project" value="TreeGrafter"/>
</dbReference>
<evidence type="ECO:0000256" key="3">
    <source>
        <dbReference type="SAM" id="SignalP"/>
    </source>
</evidence>
<dbReference type="EMBL" id="CP085043">
    <property type="protein sequence ID" value="UZF13710.1"/>
    <property type="molecule type" value="Genomic_DNA"/>
</dbReference>
<evidence type="ECO:0000259" key="4">
    <source>
        <dbReference type="PROSITE" id="PS51782"/>
    </source>
</evidence>
<dbReference type="EMBL" id="LN899822">
    <property type="protein sequence ID" value="CUV60646.1"/>
    <property type="molecule type" value="Genomic_DNA"/>
</dbReference>
<accession>A0A0K1ZLD7</accession>
<evidence type="ECO:0000313" key="6">
    <source>
        <dbReference type="EMBL" id="CUV20153.1"/>
    </source>
</evidence>
<feature type="chain" id="PRO_5014231723" evidence="3">
    <location>
        <begin position="40"/>
        <end position="275"/>
    </location>
</feature>
<dbReference type="PANTHER" id="PTHR21666">
    <property type="entry name" value="PEPTIDASE-RELATED"/>
    <property type="match status" value="1"/>
</dbReference>
<dbReference type="Gene3D" id="3.10.350.10">
    <property type="entry name" value="LysM domain"/>
    <property type="match status" value="1"/>
</dbReference>
<evidence type="ECO:0000313" key="14">
    <source>
        <dbReference type="EMBL" id="UZF13710.1"/>
    </source>
</evidence>
<organism evidence="6">
    <name type="scientific">Ralstonia solanacearum</name>
    <name type="common">Pseudomonas solanacearum</name>
    <dbReference type="NCBI Taxonomy" id="305"/>
    <lineage>
        <taxon>Bacteria</taxon>
        <taxon>Pseudomonadati</taxon>
        <taxon>Pseudomonadota</taxon>
        <taxon>Betaproteobacteria</taxon>
        <taxon>Burkholderiales</taxon>
        <taxon>Burkholderiaceae</taxon>
        <taxon>Ralstonia</taxon>
        <taxon>Ralstonia solanacearum species complex</taxon>
    </lineage>
</organism>
<sequence>MFTLRSSMNPPSPARAGRLAVAMVSAALLAACASSGNQAPVLDRTSRAGSAPAAPLEPPPPGYYRVKRGDTLYSIALRNGQAPRDLVTWNNIPNPNQIEVDQLIRVVPPNADASATGAVATPVRPPNTTTQPIDAAPAATPPVVSSGASAGATDGAIALAWPAHGQVIGRFDDKANKGIDIGGKRGDAVTAADDGKVIHVGPLRGYGNLVIIKHNDTFLTAYGNNDKVLVTEQSTVKKGQKIAEMGSTDADRVKLHFEVRRNGKPVDPMRFLPPQ</sequence>
<dbReference type="PROSITE" id="PS51782">
    <property type="entry name" value="LYSM"/>
    <property type="match status" value="1"/>
</dbReference>
<comment type="similarity">
    <text evidence="1">Belongs to the E.coli NlpD/Haemophilus LppB family.</text>
</comment>
<reference evidence="5" key="2">
    <citation type="submission" date="2018-01" db="EMBL/GenBank/DDBJ databases">
        <title>Ralstonia pseudosolanacearum P824 infects blueberry.</title>
        <authorList>
            <person name="Bocsanczy A.M."/>
            <person name="Norman D.J."/>
        </authorList>
    </citation>
    <scope>NUCLEOTIDE SEQUENCE</scope>
    <source>
        <strain evidence="5">P824</strain>
    </source>
</reference>
<dbReference type="PANTHER" id="PTHR21666:SF263">
    <property type="entry name" value="MUREIN HYDROLASE ACTIVATOR NLPD"/>
    <property type="match status" value="1"/>
</dbReference>
<keyword evidence="3" id="KW-0732">Signal</keyword>
<evidence type="ECO:0000256" key="2">
    <source>
        <dbReference type="SAM" id="MobiDB-lite"/>
    </source>
</evidence>
<dbReference type="SUPFAM" id="SSF51261">
    <property type="entry name" value="Duplicated hybrid motif"/>
    <property type="match status" value="1"/>
</dbReference>
<dbReference type="EMBL" id="LN899821">
    <property type="protein sequence ID" value="CUV20153.1"/>
    <property type="molecule type" value="Genomic_DNA"/>
</dbReference>
<reference evidence="14" key="4">
    <citation type="submission" date="2021-10" db="EMBL/GenBank/DDBJ databases">
        <title>Complete genome sequences of five Ralstonia solancearum strains isolated from sunflower.</title>
        <authorList>
            <person name="She X."/>
            <person name="He Z."/>
        </authorList>
    </citation>
    <scope>NUCLEOTIDE SEQUENCE</scope>
    <source>
        <strain evidence="14">RS638</strain>
    </source>
</reference>
<dbReference type="AlphaFoldDB" id="A0A0K1ZLD7"/>
<proteinExistence type="inferred from homology"/>
<dbReference type="PROSITE" id="PS51257">
    <property type="entry name" value="PROKAR_LIPOPROTEIN"/>
    <property type="match status" value="1"/>
</dbReference>
<evidence type="ECO:0000313" key="5">
    <source>
        <dbReference type="EMBL" id="AYA46919.1"/>
    </source>
</evidence>
<dbReference type="EMBL" id="LN899823">
    <property type="protein sequence ID" value="CUV26591.1"/>
    <property type="molecule type" value="Genomic_DNA"/>
</dbReference>
<evidence type="ECO:0000256" key="1">
    <source>
        <dbReference type="ARBA" id="ARBA00038420"/>
    </source>
</evidence>
<dbReference type="EMBL" id="LN899826">
    <property type="protein sequence ID" value="CUV40739.1"/>
    <property type="molecule type" value="Genomic_DNA"/>
</dbReference>
<dbReference type="EMBL" id="LN899827">
    <property type="protein sequence ID" value="CUV45706.1"/>
    <property type="molecule type" value="Genomic_DNA"/>
</dbReference>
<dbReference type="InterPro" id="IPR011055">
    <property type="entry name" value="Dup_hybrid_motif"/>
</dbReference>
<evidence type="ECO:0000313" key="7">
    <source>
        <dbReference type="EMBL" id="CUV26591.1"/>
    </source>
</evidence>
<evidence type="ECO:0000313" key="11">
    <source>
        <dbReference type="EMBL" id="CUV45706.1"/>
    </source>
</evidence>
<keyword evidence="6" id="KW-0449">Lipoprotein</keyword>
<reference evidence="15" key="3">
    <citation type="submission" date="2018-01" db="EMBL/GenBank/DDBJ databases">
        <title>Raltonia solanacearum P824 infects blueberry.</title>
        <authorList>
            <person name="Bocsanczy A.M."/>
            <person name="Norman D.J."/>
        </authorList>
    </citation>
    <scope>NUCLEOTIDE SEQUENCE [LARGE SCALE GENOMIC DNA]</scope>
    <source>
        <strain evidence="15">P824</strain>
    </source>
</reference>
<dbReference type="GO" id="GO:0004222">
    <property type="term" value="F:metalloendopeptidase activity"/>
    <property type="evidence" value="ECO:0007669"/>
    <property type="project" value="TreeGrafter"/>
</dbReference>
<dbReference type="EMBL" id="CP025741">
    <property type="protein sequence ID" value="AYA46919.1"/>
    <property type="molecule type" value="Genomic_DNA"/>
</dbReference>
<dbReference type="PATRIC" id="fig|267608.8.peg.1225"/>
<dbReference type="Pfam" id="PF01476">
    <property type="entry name" value="LysM"/>
    <property type="match status" value="1"/>
</dbReference>
<evidence type="ECO:0000313" key="8">
    <source>
        <dbReference type="EMBL" id="CUV26959.1"/>
    </source>
</evidence>
<evidence type="ECO:0000313" key="15">
    <source>
        <dbReference type="Proteomes" id="UP000262427"/>
    </source>
</evidence>
<feature type="signal peptide" evidence="3">
    <location>
        <begin position="1"/>
        <end position="39"/>
    </location>
</feature>
<dbReference type="InterPro" id="IPR016047">
    <property type="entry name" value="M23ase_b-sheet_dom"/>
</dbReference>
<dbReference type="InterPro" id="IPR018392">
    <property type="entry name" value="LysM"/>
</dbReference>
<evidence type="ECO:0000313" key="10">
    <source>
        <dbReference type="EMBL" id="CUV40739.1"/>
    </source>
</evidence>
<dbReference type="Gene3D" id="2.70.70.10">
    <property type="entry name" value="Glucose Permease (Domain IIA)"/>
    <property type="match status" value="1"/>
</dbReference>
<dbReference type="Pfam" id="PF01551">
    <property type="entry name" value="Peptidase_M23"/>
    <property type="match status" value="1"/>
</dbReference>
<name>A0A0K1ZLD7_RALSL</name>
<dbReference type="CDD" id="cd00118">
    <property type="entry name" value="LysM"/>
    <property type="match status" value="1"/>
</dbReference>
<dbReference type="GO" id="GO:0032153">
    <property type="term" value="C:cell division site"/>
    <property type="evidence" value="ECO:0007669"/>
    <property type="project" value="TreeGrafter"/>
</dbReference>
<feature type="region of interest" description="Disordered" evidence="2">
    <location>
        <begin position="43"/>
        <end position="63"/>
    </location>
</feature>
<dbReference type="InterPro" id="IPR036779">
    <property type="entry name" value="LysM_dom_sf"/>
</dbReference>
<dbReference type="InterPro" id="IPR050570">
    <property type="entry name" value="Cell_wall_metabolism_enzyme"/>
</dbReference>
<gene>
    <name evidence="14" type="ORF">LH706_11635</name>
    <name evidence="6" type="ORF">PSS4_v1_1360011</name>
    <name evidence="13" type="ORF">RD1301_v1_1040054</name>
    <name evidence="5" type="ORF">RSP824_10675</name>
    <name evidence="7" type="ORF">RUN1744_v1_1790011</name>
    <name evidence="8" type="ORF">RUN1985_v1_10157</name>
    <name evidence="12" type="ORF">RUN215_v1_220019</name>
    <name evidence="9" type="ORF">TD1301_v1_2550014</name>
    <name evidence="10" type="ORF">TF3108_v1_540069</name>
    <name evidence="11" type="ORF">TO10_v1_380129</name>
</gene>
<feature type="domain" description="LysM" evidence="4">
    <location>
        <begin position="62"/>
        <end position="106"/>
    </location>
</feature>